<name>A0A8J5J8Z5_9STRA</name>
<accession>A0A8J5J8Z5</accession>
<keyword evidence="4 5" id="KW-0732">Signal</keyword>
<comment type="subcellular location">
    <subcellularLocation>
        <location evidence="1 5">Secreted</location>
    </subcellularLocation>
</comment>
<dbReference type="AlphaFoldDB" id="A0A8J5J8Z5"/>
<gene>
    <name evidence="6" type="ORF">JG688_00006020</name>
</gene>
<evidence type="ECO:0000256" key="2">
    <source>
        <dbReference type="ARBA" id="ARBA00010400"/>
    </source>
</evidence>
<organism evidence="6 7">
    <name type="scientific">Phytophthora aleatoria</name>
    <dbReference type="NCBI Taxonomy" id="2496075"/>
    <lineage>
        <taxon>Eukaryota</taxon>
        <taxon>Sar</taxon>
        <taxon>Stramenopiles</taxon>
        <taxon>Oomycota</taxon>
        <taxon>Peronosporomycetes</taxon>
        <taxon>Peronosporales</taxon>
        <taxon>Peronosporaceae</taxon>
        <taxon>Phytophthora</taxon>
    </lineage>
</organism>
<feature type="chain" id="PRO_5044996413" description="RxLR effector protein" evidence="5">
    <location>
        <begin position="21"/>
        <end position="138"/>
    </location>
</feature>
<keyword evidence="3 5" id="KW-0964">Secreted</keyword>
<comment type="domain">
    <text evidence="5">The RxLR-dEER motif acts to carry the protein into the host cell cytoplasm through binding to cell surface phosphatidylinositol-3-phosphate.</text>
</comment>
<sequence length="138" mass="15315">MHFSNFILASVAALLAISEGAFTSSQLKQPTITSTDVIRPIDGIPSGRFLRSHDTTDVDEDPSNEERGALGAFAFLIKQPLHERKIKNKVAKLTKASVRRKRSQSQALWIAGTDDPRCLSGTQRIMSGRHEDACRDFY</sequence>
<evidence type="ECO:0000313" key="6">
    <source>
        <dbReference type="EMBL" id="KAG6968013.1"/>
    </source>
</evidence>
<proteinExistence type="inferred from homology"/>
<dbReference type="Proteomes" id="UP000709295">
    <property type="component" value="Unassembled WGS sequence"/>
</dbReference>
<reference evidence="6" key="1">
    <citation type="submission" date="2021-01" db="EMBL/GenBank/DDBJ databases">
        <title>Phytophthora aleatoria, a newly-described species from Pinus radiata is distinct from Phytophthora cactorum isolates based on comparative genomics.</title>
        <authorList>
            <person name="Mcdougal R."/>
            <person name="Panda P."/>
            <person name="Williams N."/>
            <person name="Studholme D.J."/>
        </authorList>
    </citation>
    <scope>NUCLEOTIDE SEQUENCE</scope>
    <source>
        <strain evidence="6">NZFS 4037</strain>
    </source>
</reference>
<evidence type="ECO:0000313" key="7">
    <source>
        <dbReference type="Proteomes" id="UP000709295"/>
    </source>
</evidence>
<dbReference type="Pfam" id="PF16810">
    <property type="entry name" value="RXLR"/>
    <property type="match status" value="1"/>
</dbReference>
<comment type="caution">
    <text evidence="6">The sequence shown here is derived from an EMBL/GenBank/DDBJ whole genome shotgun (WGS) entry which is preliminary data.</text>
</comment>
<evidence type="ECO:0000256" key="5">
    <source>
        <dbReference type="RuleBase" id="RU367124"/>
    </source>
</evidence>
<protein>
    <recommendedName>
        <fullName evidence="5">RxLR effector protein</fullName>
    </recommendedName>
</protein>
<comment type="function">
    <text evidence="5">Effector that suppresses plant defense responses during pathogen infection.</text>
</comment>
<evidence type="ECO:0000256" key="1">
    <source>
        <dbReference type="ARBA" id="ARBA00004613"/>
    </source>
</evidence>
<dbReference type="InterPro" id="IPR031825">
    <property type="entry name" value="RXLR"/>
</dbReference>
<comment type="similarity">
    <text evidence="2 5">Belongs to the RxLR effector family.</text>
</comment>
<keyword evidence="7" id="KW-1185">Reference proteome</keyword>
<feature type="signal peptide" evidence="5">
    <location>
        <begin position="1"/>
        <end position="20"/>
    </location>
</feature>
<dbReference type="EMBL" id="JAENGY010000253">
    <property type="protein sequence ID" value="KAG6968013.1"/>
    <property type="molecule type" value="Genomic_DNA"/>
</dbReference>
<evidence type="ECO:0000256" key="4">
    <source>
        <dbReference type="ARBA" id="ARBA00022729"/>
    </source>
</evidence>
<evidence type="ECO:0000256" key="3">
    <source>
        <dbReference type="ARBA" id="ARBA00022525"/>
    </source>
</evidence>